<dbReference type="EMBL" id="LGRX02013389">
    <property type="protein sequence ID" value="KAK3266169.1"/>
    <property type="molecule type" value="Genomic_DNA"/>
</dbReference>
<feature type="transmembrane region" description="Helical" evidence="1">
    <location>
        <begin position="104"/>
        <end position="128"/>
    </location>
</feature>
<keyword evidence="1" id="KW-0812">Transmembrane</keyword>
<feature type="transmembrane region" description="Helical" evidence="1">
    <location>
        <begin position="27"/>
        <end position="48"/>
    </location>
</feature>
<feature type="transmembrane region" description="Helical" evidence="1">
    <location>
        <begin position="173"/>
        <end position="189"/>
    </location>
</feature>
<proteinExistence type="predicted"/>
<feature type="transmembrane region" description="Helical" evidence="1">
    <location>
        <begin position="60"/>
        <end position="83"/>
    </location>
</feature>
<keyword evidence="3" id="KW-1185">Reference proteome</keyword>
<reference evidence="2 3" key="1">
    <citation type="journal article" date="2015" name="Genome Biol. Evol.">
        <title>Comparative Genomics of a Bacterivorous Green Alga Reveals Evolutionary Causalities and Consequences of Phago-Mixotrophic Mode of Nutrition.</title>
        <authorList>
            <person name="Burns J.A."/>
            <person name="Paasch A."/>
            <person name="Narechania A."/>
            <person name="Kim E."/>
        </authorList>
    </citation>
    <scope>NUCLEOTIDE SEQUENCE [LARGE SCALE GENOMIC DNA]</scope>
    <source>
        <strain evidence="2 3">PLY_AMNH</strain>
    </source>
</reference>
<comment type="caution">
    <text evidence="2">The sequence shown here is derived from an EMBL/GenBank/DDBJ whole genome shotgun (WGS) entry which is preliminary data.</text>
</comment>
<keyword evidence="1" id="KW-0472">Membrane</keyword>
<evidence type="ECO:0000256" key="1">
    <source>
        <dbReference type="SAM" id="Phobius"/>
    </source>
</evidence>
<dbReference type="Proteomes" id="UP001190700">
    <property type="component" value="Unassembled WGS sequence"/>
</dbReference>
<dbReference type="AlphaFoldDB" id="A0AAE0FUJ5"/>
<name>A0AAE0FUJ5_9CHLO</name>
<gene>
    <name evidence="2" type="ORF">CYMTET_25194</name>
</gene>
<evidence type="ECO:0000313" key="2">
    <source>
        <dbReference type="EMBL" id="KAK3266169.1"/>
    </source>
</evidence>
<accession>A0AAE0FUJ5</accession>
<evidence type="ECO:0000313" key="3">
    <source>
        <dbReference type="Proteomes" id="UP001190700"/>
    </source>
</evidence>
<protein>
    <submittedName>
        <fullName evidence="2">Uncharacterized protein</fullName>
    </submittedName>
</protein>
<organism evidence="2 3">
    <name type="scientific">Cymbomonas tetramitiformis</name>
    <dbReference type="NCBI Taxonomy" id="36881"/>
    <lineage>
        <taxon>Eukaryota</taxon>
        <taxon>Viridiplantae</taxon>
        <taxon>Chlorophyta</taxon>
        <taxon>Pyramimonadophyceae</taxon>
        <taxon>Pyramimonadales</taxon>
        <taxon>Pyramimonadaceae</taxon>
        <taxon>Cymbomonas</taxon>
    </lineage>
</organism>
<sequence length="257" mass="28063">MIIFGGGVGVWLLCKVGDAMRPGTNHLVAFVALLSLFDFVSDILFIHFDLGTSEEVSDCYVVAVLFMVISMLGNAAVLTHFLYQQLRDNEELHCWMSANSSITAFIIFLAFTNVEAFALVSCGILPQLNAQLSAAQESQVQMMGLVTNLLEDLPQVIILIIANYRRQQWSDTAALSFVATALAICYSITKRLLSSLLFFSTPVFTGEETSERGALPTLRDAVGRLWNGEDGLPADACTAQDVVPKPKLDVKTSLEVC</sequence>
<keyword evidence="1" id="KW-1133">Transmembrane helix</keyword>